<evidence type="ECO:0000256" key="1">
    <source>
        <dbReference type="ARBA" id="ARBA00005871"/>
    </source>
</evidence>
<name>A0ABR3SAA0_9PEZI</name>
<dbReference type="PANTHER" id="PTHR21240:SF29">
    <property type="entry name" value="AMIDOHYDROLASE-RELATED DOMAIN-CONTAINING PROTEIN"/>
    <property type="match status" value="1"/>
</dbReference>
<evidence type="ECO:0000256" key="6">
    <source>
        <dbReference type="ARBA" id="ARBA00036832"/>
    </source>
</evidence>
<dbReference type="InterPro" id="IPR032465">
    <property type="entry name" value="ACMSD"/>
</dbReference>
<dbReference type="SUPFAM" id="SSF51556">
    <property type="entry name" value="Metallo-dependent hydrolases"/>
    <property type="match status" value="1"/>
</dbReference>
<comment type="similarity">
    <text evidence="1">Belongs to the metallo-dependent hydrolases superfamily. ACMSD family.</text>
</comment>
<feature type="domain" description="Amidohydrolase-related" evidence="9">
    <location>
        <begin position="6"/>
        <end position="284"/>
    </location>
</feature>
<dbReference type="Gene3D" id="3.20.20.140">
    <property type="entry name" value="Metal-dependent hydrolases"/>
    <property type="match status" value="1"/>
</dbReference>
<evidence type="ECO:0000256" key="7">
    <source>
        <dbReference type="ARBA" id="ARBA00038889"/>
    </source>
</evidence>
<keyword evidence="3 8" id="KW-0210">Decarboxylase</keyword>
<evidence type="ECO:0000256" key="5">
    <source>
        <dbReference type="ARBA" id="ARBA00023239"/>
    </source>
</evidence>
<evidence type="ECO:0000259" key="9">
    <source>
        <dbReference type="Pfam" id="PF04909"/>
    </source>
</evidence>
<comment type="catalytic activity">
    <reaction evidence="6">
        <text>6-methylsalicylate + H(+) = 3-methylphenol + CO2</text>
        <dbReference type="Rhea" id="RHEA:23112"/>
        <dbReference type="ChEBI" id="CHEBI:15378"/>
        <dbReference type="ChEBI" id="CHEBI:16526"/>
        <dbReference type="ChEBI" id="CHEBI:17231"/>
        <dbReference type="ChEBI" id="CHEBI:36658"/>
        <dbReference type="EC" id="4.1.1.52"/>
    </reaction>
    <physiologicalReaction direction="left-to-right" evidence="6">
        <dbReference type="Rhea" id="RHEA:23113"/>
    </physiologicalReaction>
</comment>
<dbReference type="Proteomes" id="UP001521116">
    <property type="component" value="Unassembled WGS sequence"/>
</dbReference>
<dbReference type="InterPro" id="IPR006680">
    <property type="entry name" value="Amidohydro-rel"/>
</dbReference>
<dbReference type="Pfam" id="PF04909">
    <property type="entry name" value="Amidohydro_2"/>
    <property type="match status" value="1"/>
</dbReference>
<comment type="caution">
    <text evidence="10">The sequence shown here is derived from an EMBL/GenBank/DDBJ whole genome shotgun (WGS) entry which is preliminary data.</text>
</comment>
<evidence type="ECO:0000256" key="4">
    <source>
        <dbReference type="ARBA" id="ARBA00022833"/>
    </source>
</evidence>
<protein>
    <recommendedName>
        <fullName evidence="7">6-methylsalicylate decarboxylase</fullName>
        <ecNumber evidence="7">4.1.1.52</ecNumber>
    </recommendedName>
</protein>
<keyword evidence="11" id="KW-1185">Reference proteome</keyword>
<keyword evidence="2" id="KW-0479">Metal-binding</keyword>
<evidence type="ECO:0000256" key="2">
    <source>
        <dbReference type="ARBA" id="ARBA00022723"/>
    </source>
</evidence>
<sequence length="325" mass="35244">MAVKRIDVHHHFVPPFYAQALEDGGGDPSGWAIPDWTLEKDMQFNDQEGINFTFLTITAPGAGILPTAKQAAFCRKANAYAAAIRDAHPTRYGFFATIPSLLDPQAAHQELAHALDVLDADGVILYTRYGGGNHYLGHPDFRSTWAQLEERQAVVFVHPTHPADTALVNARLPQPMVDYPHETTRAAVDLVVSGTVRAHPHVKVILPHAGGTLPYLALRPAVMLPHVGDGTSTEQFLADARSFYFDTALSAGHLTLDLLKGFAMPGRVLFGSDFPYAPAPAIRHMDSLLDSYGGGQNGAFVQSINHSAALELFPRLARVLRSGSL</sequence>
<dbReference type="PANTHER" id="PTHR21240">
    <property type="entry name" value="2-AMINO-3-CARBOXYLMUCONATE-6-SEMIALDEHYDE DECARBOXYLASE"/>
    <property type="match status" value="1"/>
</dbReference>
<keyword evidence="5 8" id="KW-0456">Lyase</keyword>
<evidence type="ECO:0000256" key="3">
    <source>
        <dbReference type="ARBA" id="ARBA00022793"/>
    </source>
</evidence>
<evidence type="ECO:0000313" key="10">
    <source>
        <dbReference type="EMBL" id="KAL1615170.1"/>
    </source>
</evidence>
<evidence type="ECO:0000313" key="11">
    <source>
        <dbReference type="Proteomes" id="UP001521116"/>
    </source>
</evidence>
<evidence type="ECO:0000256" key="8">
    <source>
        <dbReference type="RuleBase" id="RU366045"/>
    </source>
</evidence>
<reference evidence="10 11" key="1">
    <citation type="submission" date="2024-02" db="EMBL/GenBank/DDBJ databases">
        <title>De novo assembly and annotation of 12 fungi associated with fruit tree decline syndrome in Ontario, Canada.</title>
        <authorList>
            <person name="Sulman M."/>
            <person name="Ellouze W."/>
            <person name="Ilyukhin E."/>
        </authorList>
    </citation>
    <scope>NUCLEOTIDE SEQUENCE [LARGE SCALE GENOMIC DNA]</scope>
    <source>
        <strain evidence="10 11">M1-105</strain>
    </source>
</reference>
<dbReference type="EMBL" id="JAJVDC020000332">
    <property type="protein sequence ID" value="KAL1615170.1"/>
    <property type="molecule type" value="Genomic_DNA"/>
</dbReference>
<gene>
    <name evidence="10" type="ORF">SLS56_011918</name>
</gene>
<accession>A0ABR3SAA0</accession>
<proteinExistence type="inferred from homology"/>
<dbReference type="EC" id="4.1.1.52" evidence="7"/>
<organism evidence="10 11">
    <name type="scientific">Neofusicoccum ribis</name>
    <dbReference type="NCBI Taxonomy" id="45134"/>
    <lineage>
        <taxon>Eukaryota</taxon>
        <taxon>Fungi</taxon>
        <taxon>Dikarya</taxon>
        <taxon>Ascomycota</taxon>
        <taxon>Pezizomycotina</taxon>
        <taxon>Dothideomycetes</taxon>
        <taxon>Dothideomycetes incertae sedis</taxon>
        <taxon>Botryosphaeriales</taxon>
        <taxon>Botryosphaeriaceae</taxon>
        <taxon>Neofusicoccum</taxon>
    </lineage>
</organism>
<dbReference type="InterPro" id="IPR032466">
    <property type="entry name" value="Metal_Hydrolase"/>
</dbReference>
<keyword evidence="4" id="KW-0862">Zinc</keyword>